<dbReference type="SUPFAM" id="SSF82784">
    <property type="entry name" value="OsmC-like"/>
    <property type="match status" value="1"/>
</dbReference>
<organism evidence="1 2">
    <name type="scientific">Cytobacillus firmus</name>
    <name type="common">Bacillus firmus</name>
    <dbReference type="NCBI Taxonomy" id="1399"/>
    <lineage>
        <taxon>Bacteria</taxon>
        <taxon>Bacillati</taxon>
        <taxon>Bacillota</taxon>
        <taxon>Bacilli</taxon>
        <taxon>Bacillales</taxon>
        <taxon>Bacillaceae</taxon>
        <taxon>Cytobacillus</taxon>
    </lineage>
</organism>
<gene>
    <name evidence="1" type="ORF">DFO70_1394</name>
</gene>
<dbReference type="EMBL" id="QNSF01000039">
    <property type="protein sequence ID" value="RBP85500.1"/>
    <property type="molecule type" value="Genomic_DNA"/>
</dbReference>
<name>A0A366JGC2_CYTFI</name>
<dbReference type="InterPro" id="IPR036102">
    <property type="entry name" value="OsmC/Ohrsf"/>
</dbReference>
<comment type="caution">
    <text evidence="1">The sequence shown here is derived from an EMBL/GenBank/DDBJ whole genome shotgun (WGS) entry which is preliminary data.</text>
</comment>
<sequence>MTLVAYKANSITEKKSVLVMSENHQYRIDESNTLEGKEKGTNPLNTFLGALAASETIIANMIAEEINFSLKDIEFIIEGQIDPKGFKGGDLNPTFRYIIIYAELDTNESEDKIQELKKMTTLRCPILNIINSEKVSIKSIWNKKK</sequence>
<dbReference type="PANTHER" id="PTHR35368:SF1">
    <property type="entry name" value="HYDROPEROXIDE REDUCTASE"/>
    <property type="match status" value="1"/>
</dbReference>
<evidence type="ECO:0000313" key="1">
    <source>
        <dbReference type="EMBL" id="RBP85500.1"/>
    </source>
</evidence>
<dbReference type="OrthoDB" id="1433018at2"/>
<protein>
    <submittedName>
        <fullName evidence="1">Putative OsmC-like protein</fullName>
    </submittedName>
</protein>
<reference evidence="1 2" key="1">
    <citation type="submission" date="2018-06" db="EMBL/GenBank/DDBJ databases">
        <title>Freshwater and sediment microbial communities from various areas in North America, analyzing microbe dynamics in response to fracking.</title>
        <authorList>
            <person name="Lamendella R."/>
        </authorList>
    </citation>
    <scope>NUCLEOTIDE SEQUENCE [LARGE SCALE GENOMIC DNA]</scope>
    <source>
        <strain evidence="1 2">14_TX</strain>
    </source>
</reference>
<dbReference type="AlphaFoldDB" id="A0A366JGC2"/>
<keyword evidence="2" id="KW-1185">Reference proteome</keyword>
<dbReference type="PANTHER" id="PTHR35368">
    <property type="entry name" value="HYDROPEROXIDE REDUCTASE"/>
    <property type="match status" value="1"/>
</dbReference>
<accession>A0A366JGC2</accession>
<dbReference type="InterPro" id="IPR052924">
    <property type="entry name" value="OsmC/Ohr_hydroprdx_reductase"/>
</dbReference>
<dbReference type="InterPro" id="IPR003718">
    <property type="entry name" value="OsmC/Ohr_fam"/>
</dbReference>
<dbReference type="Pfam" id="PF02566">
    <property type="entry name" value="OsmC"/>
    <property type="match status" value="1"/>
</dbReference>
<dbReference type="RefSeq" id="WP_113885784.1">
    <property type="nucleotide sequence ID" value="NZ_QNSF01000039.1"/>
</dbReference>
<dbReference type="InterPro" id="IPR015946">
    <property type="entry name" value="KH_dom-like_a/b"/>
</dbReference>
<proteinExistence type="predicted"/>
<dbReference type="Proteomes" id="UP000252731">
    <property type="component" value="Unassembled WGS sequence"/>
</dbReference>
<evidence type="ECO:0000313" key="2">
    <source>
        <dbReference type="Proteomes" id="UP000252731"/>
    </source>
</evidence>
<dbReference type="Gene3D" id="3.30.300.20">
    <property type="match status" value="1"/>
</dbReference>